<dbReference type="Gene3D" id="3.20.20.140">
    <property type="entry name" value="Metal-dependent hydrolases"/>
    <property type="match status" value="1"/>
</dbReference>
<comment type="caution">
    <text evidence="1">The sequence shown here is derived from an EMBL/GenBank/DDBJ whole genome shotgun (WGS) entry which is preliminary data.</text>
</comment>
<protein>
    <submittedName>
        <fullName evidence="1">Uncharacterized protein</fullName>
    </submittedName>
</protein>
<evidence type="ECO:0000313" key="1">
    <source>
        <dbReference type="EMBL" id="EUA23657.1"/>
    </source>
</evidence>
<reference evidence="1" key="1">
    <citation type="submission" date="2014-01" db="EMBL/GenBank/DDBJ databases">
        <authorList>
            <person name="Brown-Elliot B."/>
            <person name="Wallace R."/>
            <person name="Lenaerts A."/>
            <person name="Ordway D."/>
            <person name="DeGroote M.A."/>
            <person name="Parker T."/>
            <person name="Sizemore C."/>
            <person name="Tallon L.J."/>
            <person name="Sadzewicz L.K."/>
            <person name="Sengamalay N."/>
            <person name="Fraser C.M."/>
            <person name="Hine E."/>
            <person name="Shefchek K.A."/>
            <person name="Das S.P."/>
            <person name="Tettelin H."/>
        </authorList>
    </citation>
    <scope>NUCLEOTIDE SEQUENCE [LARGE SCALE GENOMIC DNA]</scope>
    <source>
        <strain evidence="1">4042</strain>
    </source>
</reference>
<dbReference type="InterPro" id="IPR032466">
    <property type="entry name" value="Metal_Hydrolase"/>
</dbReference>
<proteinExistence type="predicted"/>
<sequence length="206" mass="23083">MGTPQAASLGCGGTHGWLCRAAGVRHDDRLPRQGFGQYDFIRRQTKDRESREEFEFPVEYLFKEVPKDLPTTDPIGVTLHEMDRFGIEKGLIGVADETSQLALKKHPDRFVPSGTVSDPNDVMGSVKAIHRQHDEFGIRATSVFPAVRSRRYRSTTRRCTRSTLRASSWAYQSSCALGCPGHGCRSGRRTLRVSTLSCSTFRTWCS</sequence>
<accession>X7ZVK9</accession>
<name>X7ZVK9_MYCXE</name>
<dbReference type="PATRIC" id="fig|1299334.3.peg.7410"/>
<gene>
    <name evidence="1" type="ORF">I553_5459</name>
</gene>
<dbReference type="EMBL" id="JAOB01000069">
    <property type="protein sequence ID" value="EUA23657.1"/>
    <property type="molecule type" value="Genomic_DNA"/>
</dbReference>
<organism evidence="1">
    <name type="scientific">Mycobacterium xenopi 4042</name>
    <dbReference type="NCBI Taxonomy" id="1299334"/>
    <lineage>
        <taxon>Bacteria</taxon>
        <taxon>Bacillati</taxon>
        <taxon>Actinomycetota</taxon>
        <taxon>Actinomycetes</taxon>
        <taxon>Mycobacteriales</taxon>
        <taxon>Mycobacteriaceae</taxon>
        <taxon>Mycobacterium</taxon>
    </lineage>
</organism>
<dbReference type="SUPFAM" id="SSF51556">
    <property type="entry name" value="Metallo-dependent hydrolases"/>
    <property type="match status" value="1"/>
</dbReference>
<dbReference type="AlphaFoldDB" id="X7ZVK9"/>